<dbReference type="SUPFAM" id="SSF46894">
    <property type="entry name" value="C-terminal effector domain of the bipartite response regulators"/>
    <property type="match status" value="1"/>
</dbReference>
<dbReference type="Proteomes" id="UP000070250">
    <property type="component" value="Chromosome"/>
</dbReference>
<dbReference type="Gene3D" id="1.10.10.10">
    <property type="entry name" value="Winged helix-like DNA-binding domain superfamily/Winged helix DNA-binding domain"/>
    <property type="match status" value="1"/>
</dbReference>
<gene>
    <name evidence="2" type="ORF">ACG33_12445</name>
</gene>
<proteinExistence type="predicted"/>
<dbReference type="InterPro" id="IPR036388">
    <property type="entry name" value="WH-like_DNA-bd_sf"/>
</dbReference>
<evidence type="ECO:0000259" key="1">
    <source>
        <dbReference type="PROSITE" id="PS50043"/>
    </source>
</evidence>
<dbReference type="GO" id="GO:0006355">
    <property type="term" value="P:regulation of DNA-templated transcription"/>
    <property type="evidence" value="ECO:0007669"/>
    <property type="project" value="InterPro"/>
</dbReference>
<dbReference type="RefSeq" id="WP_210399059.1">
    <property type="nucleotide sequence ID" value="NZ_CP011971.1"/>
</dbReference>
<dbReference type="InterPro" id="IPR000792">
    <property type="entry name" value="Tscrpt_reg_LuxR_C"/>
</dbReference>
<accession>A0A127FDW0</accession>
<dbReference type="GO" id="GO:0003677">
    <property type="term" value="F:DNA binding"/>
    <property type="evidence" value="ECO:0007669"/>
    <property type="project" value="InterPro"/>
</dbReference>
<dbReference type="AlphaFoldDB" id="A0A127FDW0"/>
<name>A0A127FDW0_STEDE</name>
<dbReference type="KEGG" id="sdf:ACG33_12445"/>
<keyword evidence="3" id="KW-1185">Reference proteome</keyword>
<dbReference type="Pfam" id="PF00196">
    <property type="entry name" value="GerE"/>
    <property type="match status" value="1"/>
</dbReference>
<sequence>MSLPLEQFSALIGAIYQGPLEPVPWSEALIMLRRLMRANWTTLILRSASVDQPALLTRAGEWGAEVCNSSYSHYQFFSMDPFMGLPIEKVVTIDERSDTSWMAGEFYKSFLEPNDIRFIMGADLLTEGGANCRLRITRASAAGEFSAQDKALTQALLPHLKRAVTLHSRMGFIETERQLYSSTMDRMLVGMIVFDEKGAIMRTNRIVDALLKAKDGIRIVHNELRADFPAEDRELQRLIALALDAAGPAPGVPEAMSLTRRSGGASLSVLVRPIPIGEYSEGRHRPTAVAFIRDPEQKSQFSLETVRNLFGLTAAEATLALLLANGLTLDEAAAELKIRKNTIRAHLRSIFAKTGVRRQTTLVHLLLNSVASMS</sequence>
<protein>
    <recommendedName>
        <fullName evidence="1">HTH luxR-type domain-containing protein</fullName>
    </recommendedName>
</protein>
<organism evidence="2 3">
    <name type="scientific">Steroidobacter denitrificans</name>
    <dbReference type="NCBI Taxonomy" id="465721"/>
    <lineage>
        <taxon>Bacteria</taxon>
        <taxon>Pseudomonadati</taxon>
        <taxon>Pseudomonadota</taxon>
        <taxon>Gammaproteobacteria</taxon>
        <taxon>Steroidobacterales</taxon>
        <taxon>Steroidobacteraceae</taxon>
        <taxon>Steroidobacter</taxon>
    </lineage>
</organism>
<dbReference type="STRING" id="465721.ACG33_12445"/>
<evidence type="ECO:0000313" key="3">
    <source>
        <dbReference type="Proteomes" id="UP000070250"/>
    </source>
</evidence>
<evidence type="ECO:0000313" key="2">
    <source>
        <dbReference type="EMBL" id="AMN47891.1"/>
    </source>
</evidence>
<dbReference type="InterPro" id="IPR016032">
    <property type="entry name" value="Sig_transdc_resp-reg_C-effctor"/>
</dbReference>
<dbReference type="SMART" id="SM00421">
    <property type="entry name" value="HTH_LUXR"/>
    <property type="match status" value="1"/>
</dbReference>
<dbReference type="EMBL" id="CP011971">
    <property type="protein sequence ID" value="AMN47891.1"/>
    <property type="molecule type" value="Genomic_DNA"/>
</dbReference>
<reference evidence="2 3" key="1">
    <citation type="submission" date="2015-06" db="EMBL/GenBank/DDBJ databases">
        <title>A Comprehensive Approach to Explore the Metabolic and Phylogenetic Diversity of Bacterial Steroid Degradation in the Environment: Testosterone as an Example.</title>
        <authorList>
            <person name="Yang F.-C."/>
            <person name="Chen Y.-L."/>
            <person name="Yu C.-P."/>
            <person name="Tang S.-L."/>
            <person name="Wang P.-H."/>
            <person name="Ismail W."/>
            <person name="Wang C.-H."/>
            <person name="Yang C.-Y."/>
            <person name="Chiang Y.-R."/>
        </authorList>
    </citation>
    <scope>NUCLEOTIDE SEQUENCE [LARGE SCALE GENOMIC DNA]</scope>
    <source>
        <strain evidence="2 3">DSM 18526</strain>
    </source>
</reference>
<dbReference type="PRINTS" id="PR00038">
    <property type="entry name" value="HTHLUXR"/>
</dbReference>
<feature type="domain" description="HTH luxR-type" evidence="1">
    <location>
        <begin position="305"/>
        <end position="370"/>
    </location>
</feature>
<dbReference type="PROSITE" id="PS50043">
    <property type="entry name" value="HTH_LUXR_2"/>
    <property type="match status" value="1"/>
</dbReference>